<keyword evidence="2" id="KW-1185">Reference proteome</keyword>
<dbReference type="PANTHER" id="PTHR33710:SF86">
    <property type="entry name" value="VIRAL MOVEMENT PROTEIN"/>
    <property type="match status" value="1"/>
</dbReference>
<reference evidence="1 2" key="1">
    <citation type="submission" date="2024-01" db="EMBL/GenBank/DDBJ databases">
        <title>The complete chloroplast genome sequence of Lithospermum erythrorhizon: insights into the phylogenetic relationship among Boraginaceae species and the maternal lineages of purple gromwells.</title>
        <authorList>
            <person name="Okada T."/>
            <person name="Watanabe K."/>
        </authorList>
    </citation>
    <scope>NUCLEOTIDE SEQUENCE [LARGE SCALE GENOMIC DNA]</scope>
</reference>
<comment type="caution">
    <text evidence="1">The sequence shown here is derived from an EMBL/GenBank/DDBJ whole genome shotgun (WGS) entry which is preliminary data.</text>
</comment>
<gene>
    <name evidence="1" type="ORF">LIER_31190</name>
</gene>
<dbReference type="Gene3D" id="3.60.10.10">
    <property type="entry name" value="Endonuclease/exonuclease/phosphatase"/>
    <property type="match status" value="1"/>
</dbReference>
<evidence type="ECO:0000313" key="1">
    <source>
        <dbReference type="EMBL" id="GAA0183844.1"/>
    </source>
</evidence>
<sequence length="184" mass="22104">MFRNFVKNYRVLDLGFVGHPYTWWNKREGDDVIKSRLDRVLYDPRWSLMFNSATCFHMGMIGADHCPIMPNTEVETIKSKRRFLFDRRWAGKDGYEEVIKNAWAKEVSGCRWYQVCEEIKNVRMGFIKWCKRNNFNSRIRIDDIQLRLKEAFEFGGTSKEEVRQLEQDLDHAWGEEEVFLEEQC</sequence>
<protein>
    <submittedName>
        <fullName evidence="1">Uncharacterized protein</fullName>
    </submittedName>
</protein>
<organism evidence="1 2">
    <name type="scientific">Lithospermum erythrorhizon</name>
    <name type="common">Purple gromwell</name>
    <name type="synonym">Lithospermum officinale var. erythrorhizon</name>
    <dbReference type="NCBI Taxonomy" id="34254"/>
    <lineage>
        <taxon>Eukaryota</taxon>
        <taxon>Viridiplantae</taxon>
        <taxon>Streptophyta</taxon>
        <taxon>Embryophyta</taxon>
        <taxon>Tracheophyta</taxon>
        <taxon>Spermatophyta</taxon>
        <taxon>Magnoliopsida</taxon>
        <taxon>eudicotyledons</taxon>
        <taxon>Gunneridae</taxon>
        <taxon>Pentapetalae</taxon>
        <taxon>asterids</taxon>
        <taxon>lamiids</taxon>
        <taxon>Boraginales</taxon>
        <taxon>Boraginaceae</taxon>
        <taxon>Boraginoideae</taxon>
        <taxon>Lithospermeae</taxon>
        <taxon>Lithospermum</taxon>
    </lineage>
</organism>
<accession>A0AAV3RTS8</accession>
<dbReference type="EMBL" id="BAABME010011498">
    <property type="protein sequence ID" value="GAA0183844.1"/>
    <property type="molecule type" value="Genomic_DNA"/>
</dbReference>
<dbReference type="PANTHER" id="PTHR33710">
    <property type="entry name" value="BNAC02G09200D PROTEIN"/>
    <property type="match status" value="1"/>
</dbReference>
<name>A0AAV3RTS8_LITER</name>
<evidence type="ECO:0000313" key="2">
    <source>
        <dbReference type="Proteomes" id="UP001454036"/>
    </source>
</evidence>
<dbReference type="AlphaFoldDB" id="A0AAV3RTS8"/>
<dbReference type="SUPFAM" id="SSF56219">
    <property type="entry name" value="DNase I-like"/>
    <property type="match status" value="1"/>
</dbReference>
<dbReference type="Proteomes" id="UP001454036">
    <property type="component" value="Unassembled WGS sequence"/>
</dbReference>
<proteinExistence type="predicted"/>
<dbReference type="InterPro" id="IPR036691">
    <property type="entry name" value="Endo/exonu/phosph_ase_sf"/>
</dbReference>